<protein>
    <submittedName>
        <fullName evidence="1">Cyclin-dependent kinases regulatory subunit</fullName>
    </submittedName>
</protein>
<comment type="caution">
    <text evidence="1">The sequence shown here is derived from an EMBL/GenBank/DDBJ whole genome shotgun (WGS) entry which is preliminary data.</text>
</comment>
<evidence type="ECO:0000313" key="2">
    <source>
        <dbReference type="Proteomes" id="UP001642464"/>
    </source>
</evidence>
<keyword evidence="2" id="KW-1185">Reference proteome</keyword>
<dbReference type="Proteomes" id="UP001642464">
    <property type="component" value="Unassembled WGS sequence"/>
</dbReference>
<name>A0ABP0HP93_9DINO</name>
<accession>A0ABP0HP93</accession>
<dbReference type="EMBL" id="CAXAMM010001448">
    <property type="protein sequence ID" value="CAK8992039.1"/>
    <property type="molecule type" value="Genomic_DNA"/>
</dbReference>
<proteinExistence type="predicted"/>
<gene>
    <name evidence="1" type="ORF">SCF082_LOCUS2918</name>
</gene>
<feature type="non-terminal residue" evidence="1">
    <location>
        <position position="52"/>
    </location>
</feature>
<evidence type="ECO:0000313" key="1">
    <source>
        <dbReference type="EMBL" id="CAK8992039.1"/>
    </source>
</evidence>
<reference evidence="1 2" key="1">
    <citation type="submission" date="2024-02" db="EMBL/GenBank/DDBJ databases">
        <authorList>
            <person name="Chen Y."/>
            <person name="Shah S."/>
            <person name="Dougan E. K."/>
            <person name="Thang M."/>
            <person name="Chan C."/>
        </authorList>
    </citation>
    <scope>NUCLEOTIDE SEQUENCE [LARGE SCALE GENOMIC DNA]</scope>
</reference>
<sequence>MKDITAMYRVLLRNLNYDSVRKIFARAFEEIASSFRRRLEQDLPAPSPPYSE</sequence>
<organism evidence="1 2">
    <name type="scientific">Durusdinium trenchii</name>
    <dbReference type="NCBI Taxonomy" id="1381693"/>
    <lineage>
        <taxon>Eukaryota</taxon>
        <taxon>Sar</taxon>
        <taxon>Alveolata</taxon>
        <taxon>Dinophyceae</taxon>
        <taxon>Suessiales</taxon>
        <taxon>Symbiodiniaceae</taxon>
        <taxon>Durusdinium</taxon>
    </lineage>
</organism>